<dbReference type="InterPro" id="IPR036737">
    <property type="entry name" value="OmpA-like_sf"/>
</dbReference>
<dbReference type="EMBL" id="JACHLI010000020">
    <property type="protein sequence ID" value="MBB4865607.1"/>
    <property type="molecule type" value="Genomic_DNA"/>
</dbReference>
<evidence type="ECO:0000313" key="8">
    <source>
        <dbReference type="Proteomes" id="UP000566995"/>
    </source>
</evidence>
<dbReference type="InterPro" id="IPR050330">
    <property type="entry name" value="Bact_OuterMem_StrucFunc"/>
</dbReference>
<evidence type="ECO:0000256" key="5">
    <source>
        <dbReference type="SAM" id="SignalP"/>
    </source>
</evidence>
<dbReference type="RefSeq" id="WP_184593277.1">
    <property type="nucleotide sequence ID" value="NZ_JACHLI010000020.1"/>
</dbReference>
<proteinExistence type="predicted"/>
<keyword evidence="2 4" id="KW-0472">Membrane</keyword>
<feature type="domain" description="OmpA-like" evidence="6">
    <location>
        <begin position="174"/>
        <end position="301"/>
    </location>
</feature>
<comment type="caution">
    <text evidence="7">The sequence shown here is derived from an EMBL/GenBank/DDBJ whole genome shotgun (WGS) entry which is preliminary data.</text>
</comment>
<dbReference type="InterPro" id="IPR006665">
    <property type="entry name" value="OmpA-like"/>
</dbReference>
<dbReference type="PROSITE" id="PS01068">
    <property type="entry name" value="OMPA_1"/>
    <property type="match status" value="1"/>
</dbReference>
<dbReference type="GO" id="GO:0009279">
    <property type="term" value="C:cell outer membrane"/>
    <property type="evidence" value="ECO:0007669"/>
    <property type="project" value="UniProtKB-SubCell"/>
</dbReference>
<feature type="chain" id="PRO_5030659658" evidence="5">
    <location>
        <begin position="32"/>
        <end position="302"/>
    </location>
</feature>
<protein>
    <submittedName>
        <fullName evidence="7">OOP family OmpA-OmpF porin</fullName>
    </submittedName>
</protein>
<evidence type="ECO:0000256" key="3">
    <source>
        <dbReference type="ARBA" id="ARBA00023237"/>
    </source>
</evidence>
<evidence type="ECO:0000256" key="1">
    <source>
        <dbReference type="ARBA" id="ARBA00004442"/>
    </source>
</evidence>
<evidence type="ECO:0000259" key="6">
    <source>
        <dbReference type="PROSITE" id="PS51123"/>
    </source>
</evidence>
<dbReference type="CDD" id="cd07185">
    <property type="entry name" value="OmpA_C-like"/>
    <property type="match status" value="1"/>
</dbReference>
<keyword evidence="3" id="KW-0998">Cell outer membrane</keyword>
<organism evidence="7 8">
    <name type="scientific">Pseudomonas nitroreducens</name>
    <dbReference type="NCBI Taxonomy" id="46680"/>
    <lineage>
        <taxon>Bacteria</taxon>
        <taxon>Pseudomonadati</taxon>
        <taxon>Pseudomonadota</taxon>
        <taxon>Gammaproteobacteria</taxon>
        <taxon>Pseudomonadales</taxon>
        <taxon>Pseudomonadaceae</taxon>
        <taxon>Pseudomonas</taxon>
    </lineage>
</organism>
<dbReference type="InterPro" id="IPR006664">
    <property type="entry name" value="OMP_bac"/>
</dbReference>
<dbReference type="PRINTS" id="PR01021">
    <property type="entry name" value="OMPADOMAIN"/>
</dbReference>
<accession>A0A7W7KML8</accession>
<dbReference type="Proteomes" id="UP000566995">
    <property type="component" value="Unassembled WGS sequence"/>
</dbReference>
<feature type="signal peptide" evidence="5">
    <location>
        <begin position="1"/>
        <end position="31"/>
    </location>
</feature>
<comment type="subcellular location">
    <subcellularLocation>
        <location evidence="1">Cell outer membrane</location>
    </subcellularLocation>
</comment>
<dbReference type="SUPFAM" id="SSF103088">
    <property type="entry name" value="OmpA-like"/>
    <property type="match status" value="1"/>
</dbReference>
<dbReference type="AlphaFoldDB" id="A0A7W7KML8"/>
<dbReference type="PROSITE" id="PS51123">
    <property type="entry name" value="OMPA_2"/>
    <property type="match status" value="1"/>
</dbReference>
<dbReference type="PANTHER" id="PTHR30329:SF21">
    <property type="entry name" value="LIPOPROTEIN YIAD-RELATED"/>
    <property type="match status" value="1"/>
</dbReference>
<dbReference type="PANTHER" id="PTHR30329">
    <property type="entry name" value="STATOR ELEMENT OF FLAGELLAR MOTOR COMPLEX"/>
    <property type="match status" value="1"/>
</dbReference>
<reference evidence="7 8" key="1">
    <citation type="submission" date="2020-08" db="EMBL/GenBank/DDBJ databases">
        <title>Functional genomics of gut bacteria from endangered species of beetles.</title>
        <authorList>
            <person name="Carlos-Shanley C."/>
        </authorList>
    </citation>
    <scope>NUCLEOTIDE SEQUENCE [LARGE SCALE GENOMIC DNA]</scope>
    <source>
        <strain evidence="7 8">S00179</strain>
    </source>
</reference>
<dbReference type="Pfam" id="PF00691">
    <property type="entry name" value="OmpA"/>
    <property type="match status" value="1"/>
</dbReference>
<name>A0A7W7KML8_PSENT</name>
<evidence type="ECO:0000256" key="2">
    <source>
        <dbReference type="ARBA" id="ARBA00023136"/>
    </source>
</evidence>
<dbReference type="Gene3D" id="3.30.1330.60">
    <property type="entry name" value="OmpA-like domain"/>
    <property type="match status" value="1"/>
</dbReference>
<sequence length="302" mass="32580">MTSNLRNGAAKAKRQWPLALAALAVFTGLHAQQSLAFSNNDAIYGEAYQKQQSVSAQQAQIILFRGNDTGKEAAHVYIDGQLQSALMPGGYTTFCTPAGEHSLETYIGDAPLYTGKRNPQSYAKLSGGQTYVLEAPIAGSTPIVHTGREAEQSLQGLRRQIHVISRASSVVPCQGETKLTLRSDVLFQFGKSGYKDLTPEGRQMLNKAVQDIQQQSDIGSIDVIGHADPIGNAAANQRLSQQRAETIRRVLQEQGIQANLLHASGRGSSEPVVQCGSGSRKERIACNAPNRRVEVVIQNGQQ</sequence>
<evidence type="ECO:0000313" key="7">
    <source>
        <dbReference type="EMBL" id="MBB4865607.1"/>
    </source>
</evidence>
<dbReference type="InterPro" id="IPR006690">
    <property type="entry name" value="OMPA-like_CS"/>
</dbReference>
<evidence type="ECO:0000256" key="4">
    <source>
        <dbReference type="PROSITE-ProRule" id="PRU00473"/>
    </source>
</evidence>
<gene>
    <name evidence="7" type="ORF">HNP46_004508</name>
</gene>
<keyword evidence="5" id="KW-0732">Signal</keyword>